<reference evidence="2 3" key="1">
    <citation type="journal article" date="2003" name="Int. J. Syst. Evol. Microbiol.">
        <title>Towards a standardized format for the description of a novel species (of an established genus): Ochrobactrum gallinifaecis sp. nov.</title>
        <authorList>
            <person name="Kampfer P."/>
            <person name="Buczolits S."/>
            <person name="Albrecht A."/>
            <person name="Busse H.J."/>
            <person name="Stackebrandt E."/>
        </authorList>
    </citation>
    <scope>NUCLEOTIDE SEQUENCE [LARGE SCALE GENOMIC DNA]</scope>
    <source>
        <strain evidence="2 3">ISO 196</strain>
    </source>
</reference>
<sequence length="66" mass="7559">MNSSDDKALAKRFRRLSDILQTQQRKLLEEAANCDDLPNKHILKQIAELELNIAAVENNLAELQKK</sequence>
<comment type="caution">
    <text evidence="2">The sequence shown here is derived from an EMBL/GenBank/DDBJ whole genome shotgun (WGS) entry which is preliminary data.</text>
</comment>
<gene>
    <name evidence="2" type="ORF">FHY56_17005</name>
</gene>
<name>A0A502BJX3_9HYPH</name>
<dbReference type="AlphaFoldDB" id="A0A502BJX3"/>
<protein>
    <submittedName>
        <fullName evidence="2">Uncharacterized protein</fullName>
    </submittedName>
</protein>
<organism evidence="2 3">
    <name type="scientific">Brucella gallinifaecis</name>
    <dbReference type="NCBI Taxonomy" id="215590"/>
    <lineage>
        <taxon>Bacteria</taxon>
        <taxon>Pseudomonadati</taxon>
        <taxon>Pseudomonadota</taxon>
        <taxon>Alphaproteobacteria</taxon>
        <taxon>Hyphomicrobiales</taxon>
        <taxon>Brucellaceae</taxon>
        <taxon>Brucella/Ochrobactrum group</taxon>
        <taxon>Brucella</taxon>
    </lineage>
</organism>
<keyword evidence="1" id="KW-0175">Coiled coil</keyword>
<keyword evidence="3" id="KW-1185">Reference proteome</keyword>
<dbReference type="EMBL" id="VEWJ01000021">
    <property type="protein sequence ID" value="TPF73969.1"/>
    <property type="molecule type" value="Genomic_DNA"/>
</dbReference>
<dbReference type="OrthoDB" id="8450781at2"/>
<evidence type="ECO:0000313" key="2">
    <source>
        <dbReference type="EMBL" id="TPF73969.1"/>
    </source>
</evidence>
<accession>A0A502BJX3</accession>
<feature type="coiled-coil region" evidence="1">
    <location>
        <begin position="39"/>
        <end position="66"/>
    </location>
</feature>
<evidence type="ECO:0000313" key="3">
    <source>
        <dbReference type="Proteomes" id="UP000315388"/>
    </source>
</evidence>
<dbReference type="Proteomes" id="UP000315388">
    <property type="component" value="Unassembled WGS sequence"/>
</dbReference>
<dbReference type="RefSeq" id="WP_140906339.1">
    <property type="nucleotide sequence ID" value="NZ_JBHTMD010000041.1"/>
</dbReference>
<evidence type="ECO:0000256" key="1">
    <source>
        <dbReference type="SAM" id="Coils"/>
    </source>
</evidence>
<proteinExistence type="predicted"/>